<reference evidence="9 10" key="1">
    <citation type="submission" date="2023-12" db="EMBL/GenBank/DDBJ databases">
        <title>A high-quality genome assembly for Dillenia turbinata (Dilleniales).</title>
        <authorList>
            <person name="Chanderbali A."/>
        </authorList>
    </citation>
    <scope>NUCLEOTIDE SEQUENCE [LARGE SCALE GENOMIC DNA]</scope>
    <source>
        <strain evidence="9">LSX21</strain>
        <tissue evidence="9">Leaf</tissue>
    </source>
</reference>
<keyword evidence="5 8" id="KW-0472">Membrane</keyword>
<evidence type="ECO:0000313" key="9">
    <source>
        <dbReference type="EMBL" id="KAK6927370.1"/>
    </source>
</evidence>
<feature type="transmembrane region" description="Helical" evidence="8">
    <location>
        <begin position="82"/>
        <end position="102"/>
    </location>
</feature>
<dbReference type="Proteomes" id="UP001370490">
    <property type="component" value="Unassembled WGS sequence"/>
</dbReference>
<dbReference type="PANTHER" id="PTHR45665:SF26">
    <property type="entry name" value="AQUAPORIN TIP4-1"/>
    <property type="match status" value="1"/>
</dbReference>
<dbReference type="PANTHER" id="PTHR45665">
    <property type="entry name" value="AQUAPORIN-8"/>
    <property type="match status" value="1"/>
</dbReference>
<feature type="transmembrane region" description="Helical" evidence="8">
    <location>
        <begin position="21"/>
        <end position="41"/>
    </location>
</feature>
<dbReference type="GO" id="GO:0015250">
    <property type="term" value="F:water channel activity"/>
    <property type="evidence" value="ECO:0007669"/>
    <property type="project" value="TreeGrafter"/>
</dbReference>
<proteinExistence type="inferred from homology"/>
<organism evidence="9 10">
    <name type="scientific">Dillenia turbinata</name>
    <dbReference type="NCBI Taxonomy" id="194707"/>
    <lineage>
        <taxon>Eukaryota</taxon>
        <taxon>Viridiplantae</taxon>
        <taxon>Streptophyta</taxon>
        <taxon>Embryophyta</taxon>
        <taxon>Tracheophyta</taxon>
        <taxon>Spermatophyta</taxon>
        <taxon>Magnoliopsida</taxon>
        <taxon>eudicotyledons</taxon>
        <taxon>Gunneridae</taxon>
        <taxon>Pentapetalae</taxon>
        <taxon>Dilleniales</taxon>
        <taxon>Dilleniaceae</taxon>
        <taxon>Dillenia</taxon>
    </lineage>
</organism>
<comment type="subcellular location">
    <subcellularLocation>
        <location evidence="1">Membrane</location>
        <topology evidence="1">Multi-pass membrane protein</topology>
    </subcellularLocation>
</comment>
<sequence length="255" mass="27399">MSRITLGNKKEILQKDFFKSLLVEFICTFLYEFVGVGATMAAETLDGSSLANLFFVGMAHALVVAVMVSSSLHISGGHINPAVTLSLAVGGHCTVLRSFLYWVDQLLASTLACYSLRYMTGGRRIPINQLASGVGCMQGLLMEHILTFSLLFTVYATMVDPKRGVLDGSGPLLTGLLVGANIFAGGAFSGASMNPARSFGPALASGDWTNHWIYWLGPLTGGGLAGFVYENFFMPRIPQISIPYDEESGQFYIAN</sequence>
<feature type="transmembrane region" description="Helical" evidence="8">
    <location>
        <begin position="212"/>
        <end position="229"/>
    </location>
</feature>
<evidence type="ECO:0000256" key="3">
    <source>
        <dbReference type="ARBA" id="ARBA00022692"/>
    </source>
</evidence>
<dbReference type="InterPro" id="IPR034294">
    <property type="entry name" value="Aquaporin_transptr"/>
</dbReference>
<dbReference type="Gene3D" id="1.20.1080.10">
    <property type="entry name" value="Glycerol uptake facilitator protein"/>
    <property type="match status" value="1"/>
</dbReference>
<evidence type="ECO:0000256" key="4">
    <source>
        <dbReference type="ARBA" id="ARBA00022989"/>
    </source>
</evidence>
<evidence type="ECO:0000256" key="2">
    <source>
        <dbReference type="ARBA" id="ARBA00022448"/>
    </source>
</evidence>
<dbReference type="AlphaFoldDB" id="A0AAN8V4H9"/>
<evidence type="ECO:0000313" key="10">
    <source>
        <dbReference type="Proteomes" id="UP001370490"/>
    </source>
</evidence>
<dbReference type="EMBL" id="JBAMMX010000014">
    <property type="protein sequence ID" value="KAK6927370.1"/>
    <property type="molecule type" value="Genomic_DNA"/>
</dbReference>
<dbReference type="GO" id="GO:0016020">
    <property type="term" value="C:membrane"/>
    <property type="evidence" value="ECO:0007669"/>
    <property type="project" value="UniProtKB-SubCell"/>
</dbReference>
<feature type="transmembrane region" description="Helical" evidence="8">
    <location>
        <begin position="171"/>
        <end position="192"/>
    </location>
</feature>
<protein>
    <submittedName>
        <fullName evidence="9">Major intrinsic protein</fullName>
    </submittedName>
</protein>
<evidence type="ECO:0000256" key="1">
    <source>
        <dbReference type="ARBA" id="ARBA00004141"/>
    </source>
</evidence>
<evidence type="ECO:0000256" key="7">
    <source>
        <dbReference type="RuleBase" id="RU000477"/>
    </source>
</evidence>
<gene>
    <name evidence="9" type="ORF">RJ641_005961</name>
</gene>
<name>A0AAN8V4H9_9MAGN</name>
<dbReference type="SUPFAM" id="SSF81338">
    <property type="entry name" value="Aquaporin-like"/>
    <property type="match status" value="1"/>
</dbReference>
<dbReference type="FunFam" id="1.20.1080.10:FF:000002">
    <property type="entry name" value="Probable aquaporin TIP1-1"/>
    <property type="match status" value="1"/>
</dbReference>
<dbReference type="Pfam" id="PF00230">
    <property type="entry name" value="MIP"/>
    <property type="match status" value="1"/>
</dbReference>
<dbReference type="InterPro" id="IPR023271">
    <property type="entry name" value="Aquaporin-like"/>
</dbReference>
<accession>A0AAN8V4H9</accession>
<dbReference type="InterPro" id="IPR022357">
    <property type="entry name" value="MIP_CS"/>
</dbReference>
<dbReference type="PROSITE" id="PS00221">
    <property type="entry name" value="MIP"/>
    <property type="match status" value="1"/>
</dbReference>
<comment type="similarity">
    <text evidence="6">Belongs to the MIP/aquaporin (TC 1.A.8) family. TIP (TC 1.A.8.10) subfamily.</text>
</comment>
<dbReference type="CDD" id="cd00333">
    <property type="entry name" value="MIP"/>
    <property type="match status" value="1"/>
</dbReference>
<evidence type="ECO:0000256" key="6">
    <source>
        <dbReference type="ARBA" id="ARBA00038477"/>
    </source>
</evidence>
<dbReference type="PRINTS" id="PR00783">
    <property type="entry name" value="MINTRINSICP"/>
</dbReference>
<dbReference type="InterPro" id="IPR000425">
    <property type="entry name" value="MIP"/>
</dbReference>
<keyword evidence="4 8" id="KW-1133">Transmembrane helix</keyword>
<comment type="caution">
    <text evidence="9">The sequence shown here is derived from an EMBL/GenBank/DDBJ whole genome shotgun (WGS) entry which is preliminary data.</text>
</comment>
<keyword evidence="10" id="KW-1185">Reference proteome</keyword>
<feature type="transmembrane region" description="Helical" evidence="8">
    <location>
        <begin position="53"/>
        <end position="75"/>
    </location>
</feature>
<evidence type="ECO:0000256" key="5">
    <source>
        <dbReference type="ARBA" id="ARBA00023136"/>
    </source>
</evidence>
<feature type="transmembrane region" description="Helical" evidence="8">
    <location>
        <begin position="140"/>
        <end position="159"/>
    </location>
</feature>
<keyword evidence="3 7" id="KW-0812">Transmembrane</keyword>
<keyword evidence="2 7" id="KW-0813">Transport</keyword>
<evidence type="ECO:0000256" key="8">
    <source>
        <dbReference type="SAM" id="Phobius"/>
    </source>
</evidence>